<keyword evidence="1" id="KW-0472">Membrane</keyword>
<evidence type="ECO:0000313" key="3">
    <source>
        <dbReference type="Proteomes" id="UP000321085"/>
    </source>
</evidence>
<dbReference type="AlphaFoldDB" id="A0A512C448"/>
<evidence type="ECO:0000256" key="1">
    <source>
        <dbReference type="SAM" id="Phobius"/>
    </source>
</evidence>
<keyword evidence="1" id="KW-1133">Transmembrane helix</keyword>
<dbReference type="Proteomes" id="UP000321085">
    <property type="component" value="Unassembled WGS sequence"/>
</dbReference>
<feature type="transmembrane region" description="Helical" evidence="1">
    <location>
        <begin position="20"/>
        <end position="41"/>
    </location>
</feature>
<keyword evidence="3" id="KW-1185">Reference proteome</keyword>
<comment type="caution">
    <text evidence="2">The sequence shown here is derived from an EMBL/GenBank/DDBJ whole genome shotgun (WGS) entry which is preliminary data.</text>
</comment>
<keyword evidence="1" id="KW-0812">Transmembrane</keyword>
<evidence type="ECO:0000313" key="2">
    <source>
        <dbReference type="EMBL" id="GEO18979.1"/>
    </source>
</evidence>
<reference evidence="2 3" key="1">
    <citation type="submission" date="2019-07" db="EMBL/GenBank/DDBJ databases">
        <title>Whole genome shotgun sequence of Microvirga aerophila NBRC 106136.</title>
        <authorList>
            <person name="Hosoyama A."/>
            <person name="Uohara A."/>
            <person name="Ohji S."/>
            <person name="Ichikawa N."/>
        </authorList>
    </citation>
    <scope>NUCLEOTIDE SEQUENCE [LARGE SCALE GENOMIC DNA]</scope>
    <source>
        <strain evidence="2 3">NBRC 106136</strain>
    </source>
</reference>
<dbReference type="RefSeq" id="WP_114186883.1">
    <property type="nucleotide sequence ID" value="NZ_BJYU01000287.1"/>
</dbReference>
<gene>
    <name evidence="2" type="ORF">MAE02_66750</name>
</gene>
<dbReference type="EMBL" id="BJYU01000287">
    <property type="protein sequence ID" value="GEO18979.1"/>
    <property type="molecule type" value="Genomic_DNA"/>
</dbReference>
<organism evidence="2 3">
    <name type="scientific">Microvirga aerophila</name>
    <dbReference type="NCBI Taxonomy" id="670291"/>
    <lineage>
        <taxon>Bacteria</taxon>
        <taxon>Pseudomonadati</taxon>
        <taxon>Pseudomonadota</taxon>
        <taxon>Alphaproteobacteria</taxon>
        <taxon>Hyphomicrobiales</taxon>
        <taxon>Methylobacteriaceae</taxon>
        <taxon>Microvirga</taxon>
    </lineage>
</organism>
<sequence length="162" mass="17866">MNRTFPISQPAELLRRHESGSVGVAMALLMPLLVGILGLAIDYGRMATIRTALIQAADATGQTLRMQINLCNARVEAGEMQAQGCFDDAHMTLKGASLQAHARQHMDENFKVRWARASVDRLTYEGLTGRVTLDVSSQYDCVFLHLILKEGCRVRLESGTSF</sequence>
<name>A0A512C448_9HYPH</name>
<dbReference type="OrthoDB" id="7522752at2"/>
<protein>
    <submittedName>
        <fullName evidence="2">Uncharacterized protein</fullName>
    </submittedName>
</protein>
<proteinExistence type="predicted"/>
<accession>A0A512C448</accession>